<dbReference type="AlphaFoldDB" id="B6T0T8"/>
<dbReference type="EMBL" id="EU958624">
    <property type="protein sequence ID" value="ACG30742.1"/>
    <property type="molecule type" value="mRNA"/>
</dbReference>
<proteinExistence type="evidence at transcript level"/>
<evidence type="ECO:0000313" key="1">
    <source>
        <dbReference type="EMBL" id="ACG30721.1"/>
    </source>
</evidence>
<protein>
    <submittedName>
        <fullName evidence="1">Uncharacterized protein</fullName>
    </submittedName>
</protein>
<accession>B6T0T8</accession>
<sequence>MHPLVITSSSPSVRCRRRRRRRRRRVPSCTSYVTCRSTYASRAAPQCPWVCFAGSLFSSCVAFNLAQVSKL</sequence>
<organism evidence="1">
    <name type="scientific">Zea mays</name>
    <name type="common">Maize</name>
    <dbReference type="NCBI Taxonomy" id="4577"/>
    <lineage>
        <taxon>Eukaryota</taxon>
        <taxon>Viridiplantae</taxon>
        <taxon>Streptophyta</taxon>
        <taxon>Embryophyta</taxon>
        <taxon>Tracheophyta</taxon>
        <taxon>Spermatophyta</taxon>
        <taxon>Magnoliopsida</taxon>
        <taxon>Liliopsida</taxon>
        <taxon>Poales</taxon>
        <taxon>Poaceae</taxon>
        <taxon>PACMAD clade</taxon>
        <taxon>Panicoideae</taxon>
        <taxon>Andropogonodae</taxon>
        <taxon>Andropogoneae</taxon>
        <taxon>Tripsacinae</taxon>
        <taxon>Zea</taxon>
    </lineage>
</organism>
<name>B6T0T8_MAIZE</name>
<dbReference type="EMBL" id="EU958603">
    <property type="protein sequence ID" value="ACG30721.1"/>
    <property type="molecule type" value="mRNA"/>
</dbReference>
<reference evidence="1" key="1">
    <citation type="journal article" date="2009" name="Plant Mol. Biol.">
        <title>Insights into corn genes derived from large-scale cDNA sequencing.</title>
        <authorList>
            <person name="Alexandrov N.N."/>
            <person name="Brover V.V."/>
            <person name="Freidin S."/>
            <person name="Troukhan M.E."/>
            <person name="Tatarinova T.V."/>
            <person name="Zhang H."/>
            <person name="Swaller T.J."/>
            <person name="Lu Y.P."/>
            <person name="Bouck J."/>
            <person name="Flavell R.B."/>
            <person name="Feldmann K.A."/>
        </authorList>
    </citation>
    <scope>NUCLEOTIDE SEQUENCE</scope>
</reference>